<evidence type="ECO:0000256" key="9">
    <source>
        <dbReference type="ARBA" id="ARBA00022975"/>
    </source>
</evidence>
<evidence type="ECO:0000256" key="11">
    <source>
        <dbReference type="ARBA" id="ARBA00048816"/>
    </source>
</evidence>
<dbReference type="SMART" id="SM01097">
    <property type="entry name" value="CPSase_sm_chain"/>
    <property type="match status" value="1"/>
</dbReference>
<dbReference type="SUPFAM" id="SSF52021">
    <property type="entry name" value="Carbamoyl phosphate synthetase, small subunit N-terminal domain"/>
    <property type="match status" value="1"/>
</dbReference>
<evidence type="ECO:0000256" key="7">
    <source>
        <dbReference type="ARBA" id="ARBA00022840"/>
    </source>
</evidence>
<keyword evidence="7" id="KW-0067">ATP-binding</keyword>
<evidence type="ECO:0000256" key="6">
    <source>
        <dbReference type="ARBA" id="ARBA00022741"/>
    </source>
</evidence>
<dbReference type="EMBL" id="UINC01001828">
    <property type="protein sequence ID" value="SUZ89626.1"/>
    <property type="molecule type" value="Genomic_DNA"/>
</dbReference>
<evidence type="ECO:0000256" key="5">
    <source>
        <dbReference type="ARBA" id="ARBA00022598"/>
    </source>
</evidence>
<dbReference type="InterPro" id="IPR029062">
    <property type="entry name" value="Class_I_gatase-like"/>
</dbReference>
<dbReference type="GO" id="GO:0006207">
    <property type="term" value="P:'de novo' pyrimidine nucleobase biosynthetic process"/>
    <property type="evidence" value="ECO:0007669"/>
    <property type="project" value="InterPro"/>
</dbReference>
<dbReference type="PANTHER" id="PTHR43418">
    <property type="entry name" value="MULTIFUNCTIONAL TRYPTOPHAN BIOSYNTHESIS PROTEIN-RELATED"/>
    <property type="match status" value="1"/>
</dbReference>
<sequence length="374" mass="40506">MARIPKPDPAYLLLEDGRRFDGYRFGAPGPSLGEVVFNTSMTGYQEILTDPSYAGQHVVMTYPLIGNYGVNDEDRESESPHVTGFVIREAPPLHSSWRATGSLEEYLVDCGVVGIAGVDTRALTLHIRSEGAKRGGIAPVDQDEAELLERVLLHPLMEGLDLACGVSTEKSYEVPAVGEERFHVLAYDFGVKANSPRLLAQRGCRVTVIPAEMPVDEILSGEPDGLFVSNGPGDPSAVEKAQEAILGLSGRGVPVFGICLGHQLIARAFGAKTYKLPFGHHGGNHPVRNLDRNTVEITSQNHGFAVVAGKELEIPGAPDLRLTHLNLYDGTVEGLVHRELPVFCVQYHPEAAPGPHDSVYLFDQFIGLMEARIS</sequence>
<evidence type="ECO:0000256" key="8">
    <source>
        <dbReference type="ARBA" id="ARBA00022962"/>
    </source>
</evidence>
<dbReference type="InterPro" id="IPR035686">
    <property type="entry name" value="CPSase_GATase1"/>
</dbReference>
<dbReference type="InterPro" id="IPR002474">
    <property type="entry name" value="CarbamoylP_synth_ssu_N"/>
</dbReference>
<keyword evidence="8" id="KW-0315">Glutamine amidotransferase</keyword>
<accession>A0A381RCV2</accession>
<dbReference type="GO" id="GO:0006221">
    <property type="term" value="P:pyrimidine nucleotide biosynthetic process"/>
    <property type="evidence" value="ECO:0007669"/>
    <property type="project" value="UniProtKB-KW"/>
</dbReference>
<comment type="catalytic activity">
    <reaction evidence="12">
        <text>L-glutamine + H2O = L-glutamate + NH4(+)</text>
        <dbReference type="Rhea" id="RHEA:15889"/>
        <dbReference type="ChEBI" id="CHEBI:15377"/>
        <dbReference type="ChEBI" id="CHEBI:28938"/>
        <dbReference type="ChEBI" id="CHEBI:29985"/>
        <dbReference type="ChEBI" id="CHEBI:58359"/>
    </reaction>
</comment>
<gene>
    <name evidence="14" type="ORF">METZ01_LOCUS42480</name>
</gene>
<comment type="pathway">
    <text evidence="1">Pyrimidine metabolism; UMP biosynthesis via de novo pathway; (S)-dihydroorotate from bicarbonate: step 1/3.</text>
</comment>
<dbReference type="NCBIfam" id="NF009475">
    <property type="entry name" value="PRK12838.1"/>
    <property type="match status" value="1"/>
</dbReference>
<dbReference type="GO" id="GO:0004088">
    <property type="term" value="F:carbamoyl-phosphate synthase (glutamine-hydrolyzing) activity"/>
    <property type="evidence" value="ECO:0007669"/>
    <property type="project" value="UniProtKB-EC"/>
</dbReference>
<name>A0A381RCV2_9ZZZZ</name>
<evidence type="ECO:0000313" key="14">
    <source>
        <dbReference type="EMBL" id="SUZ89626.1"/>
    </source>
</evidence>
<proteinExistence type="inferred from homology"/>
<dbReference type="Pfam" id="PF00117">
    <property type="entry name" value="GATase"/>
    <property type="match status" value="1"/>
</dbReference>
<dbReference type="PROSITE" id="PS51273">
    <property type="entry name" value="GATASE_TYPE_1"/>
    <property type="match status" value="1"/>
</dbReference>
<evidence type="ECO:0000256" key="3">
    <source>
        <dbReference type="ARBA" id="ARBA00007800"/>
    </source>
</evidence>
<dbReference type="Gene3D" id="3.40.50.880">
    <property type="match status" value="1"/>
</dbReference>
<dbReference type="GO" id="GO:0006541">
    <property type="term" value="P:glutamine metabolic process"/>
    <property type="evidence" value="ECO:0007669"/>
    <property type="project" value="InterPro"/>
</dbReference>
<evidence type="ECO:0000256" key="1">
    <source>
        <dbReference type="ARBA" id="ARBA00004812"/>
    </source>
</evidence>
<dbReference type="AlphaFoldDB" id="A0A381RCV2"/>
<evidence type="ECO:0000256" key="4">
    <source>
        <dbReference type="ARBA" id="ARBA00012738"/>
    </source>
</evidence>
<organism evidence="14">
    <name type="scientific">marine metagenome</name>
    <dbReference type="NCBI Taxonomy" id="408172"/>
    <lineage>
        <taxon>unclassified sequences</taxon>
        <taxon>metagenomes</taxon>
        <taxon>ecological metagenomes</taxon>
    </lineage>
</organism>
<dbReference type="Pfam" id="PF00988">
    <property type="entry name" value="CPSase_sm_chain"/>
    <property type="match status" value="1"/>
</dbReference>
<dbReference type="PRINTS" id="PR00097">
    <property type="entry name" value="ANTSNTHASEII"/>
</dbReference>
<keyword evidence="9" id="KW-0665">Pyrimidine biosynthesis</keyword>
<evidence type="ECO:0000256" key="2">
    <source>
        <dbReference type="ARBA" id="ARBA00005077"/>
    </source>
</evidence>
<dbReference type="InterPro" id="IPR017926">
    <property type="entry name" value="GATASE"/>
</dbReference>
<comment type="similarity">
    <text evidence="3">Belongs to the CarA family.</text>
</comment>
<dbReference type="InterPro" id="IPR036480">
    <property type="entry name" value="CarbP_synth_ssu_N_sf"/>
</dbReference>
<evidence type="ECO:0000256" key="12">
    <source>
        <dbReference type="ARBA" id="ARBA00049285"/>
    </source>
</evidence>
<dbReference type="SUPFAM" id="SSF52317">
    <property type="entry name" value="Class I glutamine amidotransferase-like"/>
    <property type="match status" value="1"/>
</dbReference>
<reference evidence="14" key="1">
    <citation type="submission" date="2018-05" db="EMBL/GenBank/DDBJ databases">
        <authorList>
            <person name="Lanie J.A."/>
            <person name="Ng W.-L."/>
            <person name="Kazmierczak K.M."/>
            <person name="Andrzejewski T.M."/>
            <person name="Davidsen T.M."/>
            <person name="Wayne K.J."/>
            <person name="Tettelin H."/>
            <person name="Glass J.I."/>
            <person name="Rusch D."/>
            <person name="Podicherti R."/>
            <person name="Tsui H.-C.T."/>
            <person name="Winkler M.E."/>
        </authorList>
    </citation>
    <scope>NUCLEOTIDE SEQUENCE</scope>
</reference>
<comment type="catalytic activity">
    <reaction evidence="11">
        <text>hydrogencarbonate + L-glutamine + 2 ATP + H2O = carbamoyl phosphate + L-glutamate + 2 ADP + phosphate + 2 H(+)</text>
        <dbReference type="Rhea" id="RHEA:18633"/>
        <dbReference type="ChEBI" id="CHEBI:15377"/>
        <dbReference type="ChEBI" id="CHEBI:15378"/>
        <dbReference type="ChEBI" id="CHEBI:17544"/>
        <dbReference type="ChEBI" id="CHEBI:29985"/>
        <dbReference type="ChEBI" id="CHEBI:30616"/>
        <dbReference type="ChEBI" id="CHEBI:43474"/>
        <dbReference type="ChEBI" id="CHEBI:58228"/>
        <dbReference type="ChEBI" id="CHEBI:58359"/>
        <dbReference type="ChEBI" id="CHEBI:456216"/>
        <dbReference type="EC" id="6.3.5.5"/>
    </reaction>
</comment>
<dbReference type="NCBIfam" id="TIGR01368">
    <property type="entry name" value="CPSaseIIsmall"/>
    <property type="match status" value="1"/>
</dbReference>
<evidence type="ECO:0000259" key="13">
    <source>
        <dbReference type="SMART" id="SM01097"/>
    </source>
</evidence>
<dbReference type="CDD" id="cd01744">
    <property type="entry name" value="GATase1_CPSase"/>
    <property type="match status" value="1"/>
</dbReference>
<dbReference type="FunFam" id="3.50.30.20:FF:000001">
    <property type="entry name" value="Carbamoyl-phosphate synthase small chain"/>
    <property type="match status" value="1"/>
</dbReference>
<dbReference type="InterPro" id="IPR050472">
    <property type="entry name" value="Anth_synth/Amidotransfase"/>
</dbReference>
<dbReference type="PANTHER" id="PTHR43418:SF7">
    <property type="entry name" value="CARBAMOYL-PHOSPHATE SYNTHASE SMALL CHAIN"/>
    <property type="match status" value="1"/>
</dbReference>
<dbReference type="InterPro" id="IPR006274">
    <property type="entry name" value="CarbamoylP_synth_ssu"/>
</dbReference>
<dbReference type="GO" id="GO:0005524">
    <property type="term" value="F:ATP binding"/>
    <property type="evidence" value="ECO:0007669"/>
    <property type="project" value="UniProtKB-KW"/>
</dbReference>
<dbReference type="EC" id="6.3.5.5" evidence="4"/>
<keyword evidence="5" id="KW-0436">Ligase</keyword>
<evidence type="ECO:0000256" key="10">
    <source>
        <dbReference type="ARBA" id="ARBA00044340"/>
    </source>
</evidence>
<keyword evidence="6" id="KW-0547">Nucleotide-binding</keyword>
<dbReference type="PRINTS" id="PR00099">
    <property type="entry name" value="CPSGATASE"/>
</dbReference>
<protein>
    <recommendedName>
        <fullName evidence="4">carbamoyl-phosphate synthase (glutamine-hydrolyzing)</fullName>
        <ecNumber evidence="4">6.3.5.5</ecNumber>
    </recommendedName>
    <alternativeName>
        <fullName evidence="10">Arginine-specific carbamoyl phosphate synthetase, glutamine chain</fullName>
    </alternativeName>
</protein>
<comment type="pathway">
    <text evidence="2">Amino-acid biosynthesis; L-arginine biosynthesis; carbamoyl phosphate from bicarbonate: step 1/1.</text>
</comment>
<dbReference type="PRINTS" id="PR00096">
    <property type="entry name" value="GATASE"/>
</dbReference>
<dbReference type="HAMAP" id="MF_01209">
    <property type="entry name" value="CPSase_S_chain"/>
    <property type="match status" value="1"/>
</dbReference>
<dbReference type="Gene3D" id="3.50.30.20">
    <property type="entry name" value="Carbamoyl-phosphate synthase small subunit, N-terminal domain"/>
    <property type="match status" value="1"/>
</dbReference>
<feature type="domain" description="Carbamoyl-phosphate synthase small subunit N-terminal" evidence="13">
    <location>
        <begin position="8"/>
        <end position="138"/>
    </location>
</feature>